<keyword evidence="4 11" id="KW-0645">Protease</keyword>
<dbReference type="GO" id="GO:0004843">
    <property type="term" value="F:cysteine-type deubiquitinase activity"/>
    <property type="evidence" value="ECO:0007669"/>
    <property type="project" value="UniProtKB-EC"/>
</dbReference>
<sequence length="1270" mass="142646">MRPPALICDESGQDHQAPSLPLPIRADEIHNHTVPIYDGSERGSEVSQDTPQPSLPAATDPSTPADLTVEEGFLPLLEPLEYPVVSSGFGRWDVTGFSRLPRRAVGPVFEAAGHKWRFLIFPQGNEEPHHLALYLELMKESFPPEGYLCAHFHVALTNPHDQTVHLTNVSQHRFIPVEADWGFNRFADHRYLTAAGFRTRPLMENDAFTVTAYIRTVRDEVGALWHSFTEYDSRKESGYVGMVNQGATCYMNSLLQSLYFTNELRRAVYRIPTPDAKDTRNVTLALQRVFYKLQYSDTAVDTTELTRSFGWDSLESFMQHDVQEFNRVLQDNLEGKMKGTPVEGTILRLFVGRMKSYIKCVDVDFESSRTEAYYDIQLNVKGCRTLYDSFKDYIAEELLEGDNKYMAEGFGLQDAKKGVIFEAFPPVLHLQLKRFEYDMIHDTMVKINDRHEFPDEIDLVDFLAPGPDRPDSCVYALHGVLVHSGDVSGGHYFALLRPEPNGRWFRFDDDRVVPVRDKDVFEAYYGGEERSQRPGARSTRPALSRYTNAYMLVYIRRDAVDQVLAPVTETDIPQYLRDRFDREKREAEEYQKQLELERTTIKLQLVTDEAIRDHQGFDLLEFDCPEPDAVPLRTMRVPKTLPATEVASAVAAELGREPGSLRLWQFVGRQNKTNRPDVILGSQIPGQTVEQVQNPRPVKSRPLRLYVETVNPNEPVPDRASQRIILFLKFYDHVARRMTVLGSYSTRGDVTVASAEPALRERAGLPADAELLTYEEVKPGRVDPFEPTDSPVTFFGAEMQSGDILCFQRRPTPDELATNELATVRKYFDYYASHVQVKFLPVTSNDDSGDGETTVVTPPKPVWLRLPKQLPYDGVVARLADRLDCDPRKLRLYNVGGGAEPLRVVKRSPHMTLAEMARLWDGVIPPSGLRLHFEILSRTVDELDQCRLLSVAWLAGGVRQEVPFTVLLPKTARVAELETALRAKVAEHFRRPATTGRLRVYTAVDHRIDGVLNASDPLKVISDRALVYAEELPTEELQMTDRDAVVPVFHYYRRSHSTQGIPFFVLVKAGEPVAETKARLQRRLGYGDKEFSKLTPIVFLDSTGPYRFGPLPVSLPAFTSAGENSDADTAGAAASMEPADTTIPAAADDVPAPDTAAMDTQEPWPTAGDETAMEMTAGDEPPPTYDPTLPPYEPSVPAGHSTVPPLSAHTADDGDDDDLYDLERQIDDIDGSLSDILTAAGPGHVVIGLDGPDLSQRQSRYSERSIRIFN</sequence>
<organism evidence="11 12">
    <name type="scientific">Tieghemiomyces parasiticus</name>
    <dbReference type="NCBI Taxonomy" id="78921"/>
    <lineage>
        <taxon>Eukaryota</taxon>
        <taxon>Fungi</taxon>
        <taxon>Fungi incertae sedis</taxon>
        <taxon>Zoopagomycota</taxon>
        <taxon>Kickxellomycotina</taxon>
        <taxon>Dimargaritomycetes</taxon>
        <taxon>Dimargaritales</taxon>
        <taxon>Dimargaritaceae</taxon>
        <taxon>Tieghemiomyces</taxon>
    </lineage>
</organism>
<dbReference type="Gene3D" id="3.10.20.90">
    <property type="entry name" value="Phosphatidylinositol 3-kinase Catalytic Subunit, Chain A, domain 1"/>
    <property type="match status" value="2"/>
</dbReference>
<dbReference type="Pfam" id="PF12436">
    <property type="entry name" value="USP7_ICP0_bdg"/>
    <property type="match status" value="1"/>
</dbReference>
<dbReference type="Gene3D" id="3.90.70.10">
    <property type="entry name" value="Cysteine proteinases"/>
    <property type="match status" value="1"/>
</dbReference>
<name>A0A9W8DXY2_9FUNG</name>
<dbReference type="GO" id="GO:0005829">
    <property type="term" value="C:cytosol"/>
    <property type="evidence" value="ECO:0007669"/>
    <property type="project" value="TreeGrafter"/>
</dbReference>
<keyword evidence="12" id="KW-1185">Reference proteome</keyword>
<dbReference type="Pfam" id="PF00443">
    <property type="entry name" value="UCH"/>
    <property type="match status" value="1"/>
</dbReference>
<evidence type="ECO:0000313" key="11">
    <source>
        <dbReference type="EMBL" id="KAJ1923154.1"/>
    </source>
</evidence>
<dbReference type="PANTHER" id="PTHR24006">
    <property type="entry name" value="UBIQUITIN CARBOXYL-TERMINAL HYDROLASE"/>
    <property type="match status" value="1"/>
</dbReference>
<dbReference type="InterPro" id="IPR002083">
    <property type="entry name" value="MATH/TRAF_dom"/>
</dbReference>
<dbReference type="InterPro" id="IPR008974">
    <property type="entry name" value="TRAF-like"/>
</dbReference>
<feature type="domain" description="USP" evidence="10">
    <location>
        <begin position="240"/>
        <end position="557"/>
    </location>
</feature>
<dbReference type="GO" id="GO:0016579">
    <property type="term" value="P:protein deubiquitination"/>
    <property type="evidence" value="ECO:0007669"/>
    <property type="project" value="InterPro"/>
</dbReference>
<dbReference type="InterPro" id="IPR018200">
    <property type="entry name" value="USP_CS"/>
</dbReference>
<feature type="compositionally biased region" description="Low complexity" evidence="8">
    <location>
        <begin position="1147"/>
        <end position="1160"/>
    </location>
</feature>
<dbReference type="Gene3D" id="2.60.210.10">
    <property type="entry name" value="Apoptosis, Tumor Necrosis Factor Receptor Associated Protein 2, Chain A"/>
    <property type="match status" value="1"/>
</dbReference>
<feature type="region of interest" description="Disordered" evidence="8">
    <location>
        <begin position="1147"/>
        <end position="1216"/>
    </location>
</feature>
<evidence type="ECO:0000256" key="6">
    <source>
        <dbReference type="ARBA" id="ARBA00022801"/>
    </source>
</evidence>
<dbReference type="GO" id="GO:0005634">
    <property type="term" value="C:nucleus"/>
    <property type="evidence" value="ECO:0007669"/>
    <property type="project" value="TreeGrafter"/>
</dbReference>
<dbReference type="Pfam" id="PF22486">
    <property type="entry name" value="MATH_2"/>
    <property type="match status" value="1"/>
</dbReference>
<reference evidence="11" key="1">
    <citation type="submission" date="2022-07" db="EMBL/GenBank/DDBJ databases">
        <title>Phylogenomic reconstructions and comparative analyses of Kickxellomycotina fungi.</title>
        <authorList>
            <person name="Reynolds N.K."/>
            <person name="Stajich J.E."/>
            <person name="Barry K."/>
            <person name="Grigoriev I.V."/>
            <person name="Crous P."/>
            <person name="Smith M.E."/>
        </authorList>
    </citation>
    <scope>NUCLEOTIDE SEQUENCE</scope>
    <source>
        <strain evidence="11">RSA 861</strain>
    </source>
</reference>
<dbReference type="PROSITE" id="PS00972">
    <property type="entry name" value="USP_1"/>
    <property type="match status" value="1"/>
</dbReference>
<dbReference type="InterPro" id="IPR001394">
    <property type="entry name" value="Peptidase_C19_UCH"/>
</dbReference>
<dbReference type="PROSITE" id="PS00973">
    <property type="entry name" value="USP_2"/>
    <property type="match status" value="1"/>
</dbReference>
<feature type="region of interest" description="Disordered" evidence="8">
    <location>
        <begin position="1"/>
        <end position="20"/>
    </location>
</feature>
<dbReference type="GO" id="GO:0006508">
    <property type="term" value="P:proteolysis"/>
    <property type="evidence" value="ECO:0007669"/>
    <property type="project" value="UniProtKB-KW"/>
</dbReference>
<feature type="region of interest" description="Disordered" evidence="8">
    <location>
        <begin position="35"/>
        <end position="64"/>
    </location>
</feature>
<dbReference type="PROSITE" id="PS50235">
    <property type="entry name" value="USP_3"/>
    <property type="match status" value="1"/>
</dbReference>
<comment type="caution">
    <text evidence="11">The sequence shown here is derived from an EMBL/GenBank/DDBJ whole genome shotgun (WGS) entry which is preliminary data.</text>
</comment>
<dbReference type="AlphaFoldDB" id="A0A9W8DXY2"/>
<evidence type="ECO:0000256" key="4">
    <source>
        <dbReference type="ARBA" id="ARBA00022670"/>
    </source>
</evidence>
<dbReference type="SMART" id="SM00061">
    <property type="entry name" value="MATH"/>
    <property type="match status" value="1"/>
</dbReference>
<evidence type="ECO:0000256" key="7">
    <source>
        <dbReference type="ARBA" id="ARBA00022807"/>
    </source>
</evidence>
<dbReference type="GO" id="GO:0031647">
    <property type="term" value="P:regulation of protein stability"/>
    <property type="evidence" value="ECO:0007669"/>
    <property type="project" value="TreeGrafter"/>
</dbReference>
<dbReference type="EMBL" id="JANBPT010000351">
    <property type="protein sequence ID" value="KAJ1923154.1"/>
    <property type="molecule type" value="Genomic_DNA"/>
</dbReference>
<dbReference type="InterPro" id="IPR028889">
    <property type="entry name" value="USP"/>
</dbReference>
<keyword evidence="6 11" id="KW-0378">Hydrolase</keyword>
<feature type="domain" description="MATH" evidence="9">
    <location>
        <begin position="87"/>
        <end position="214"/>
    </location>
</feature>
<comment type="catalytic activity">
    <reaction evidence="1">
        <text>Thiol-dependent hydrolysis of ester, thioester, amide, peptide and isopeptide bonds formed by the C-terminal Gly of ubiquitin (a 76-residue protein attached to proteins as an intracellular targeting signal).</text>
        <dbReference type="EC" id="3.4.19.12"/>
    </reaction>
</comment>
<evidence type="ECO:0000259" key="9">
    <source>
        <dbReference type="PROSITE" id="PS50144"/>
    </source>
</evidence>
<evidence type="ECO:0000256" key="5">
    <source>
        <dbReference type="ARBA" id="ARBA00022786"/>
    </source>
</evidence>
<dbReference type="Pfam" id="PF14533">
    <property type="entry name" value="USP7_C2"/>
    <property type="match status" value="1"/>
</dbReference>
<dbReference type="SUPFAM" id="SSF49599">
    <property type="entry name" value="TRAF domain-like"/>
    <property type="match status" value="1"/>
</dbReference>
<accession>A0A9W8DXY2</accession>
<gene>
    <name evidence="11" type="primary">UBP15_1</name>
    <name evidence="11" type="ORF">IWQ60_006056</name>
</gene>
<dbReference type="PROSITE" id="PS50144">
    <property type="entry name" value="MATH"/>
    <property type="match status" value="1"/>
</dbReference>
<dbReference type="InterPro" id="IPR050164">
    <property type="entry name" value="Peptidase_C19"/>
</dbReference>
<protein>
    <recommendedName>
        <fullName evidence="3">ubiquitinyl hydrolase 1</fullName>
        <ecNumber evidence="3">3.4.19.12</ecNumber>
    </recommendedName>
</protein>
<evidence type="ECO:0000256" key="8">
    <source>
        <dbReference type="SAM" id="MobiDB-lite"/>
    </source>
</evidence>
<feature type="compositionally biased region" description="Pro residues" evidence="8">
    <location>
        <begin position="1180"/>
        <end position="1194"/>
    </location>
</feature>
<dbReference type="PANTHER" id="PTHR24006:SF644">
    <property type="entry name" value="UBIQUITIN CARBOXYL-TERMINAL HYDROLASE 7"/>
    <property type="match status" value="1"/>
</dbReference>
<proteinExistence type="inferred from homology"/>
<dbReference type="OrthoDB" id="289038at2759"/>
<evidence type="ECO:0000256" key="1">
    <source>
        <dbReference type="ARBA" id="ARBA00000707"/>
    </source>
</evidence>
<evidence type="ECO:0000313" key="12">
    <source>
        <dbReference type="Proteomes" id="UP001150569"/>
    </source>
</evidence>
<evidence type="ECO:0000259" key="10">
    <source>
        <dbReference type="PROSITE" id="PS50235"/>
    </source>
</evidence>
<dbReference type="SUPFAM" id="SSF54001">
    <property type="entry name" value="Cysteine proteinases"/>
    <property type="match status" value="1"/>
</dbReference>
<keyword evidence="7" id="KW-0788">Thiol protease</keyword>
<dbReference type="InterPro" id="IPR038765">
    <property type="entry name" value="Papain-like_cys_pep_sf"/>
</dbReference>
<dbReference type="InterPro" id="IPR029346">
    <property type="entry name" value="USP_C"/>
</dbReference>
<evidence type="ECO:0000256" key="3">
    <source>
        <dbReference type="ARBA" id="ARBA00012759"/>
    </source>
</evidence>
<dbReference type="Proteomes" id="UP001150569">
    <property type="component" value="Unassembled WGS sequence"/>
</dbReference>
<keyword evidence="5" id="KW-0833">Ubl conjugation pathway</keyword>
<dbReference type="InterPro" id="IPR024729">
    <property type="entry name" value="USP7_ICP0-binding_dom"/>
</dbReference>
<comment type="similarity">
    <text evidence="2">Belongs to the peptidase C19 family.</text>
</comment>
<dbReference type="CDD" id="cd02659">
    <property type="entry name" value="peptidase_C19C"/>
    <property type="match status" value="1"/>
</dbReference>
<dbReference type="FunFam" id="3.90.70.10:FF:000044">
    <property type="entry name" value="Ubiquitin carboxyl-terminal hydrolase 13"/>
    <property type="match status" value="1"/>
</dbReference>
<dbReference type="EC" id="3.4.19.12" evidence="3"/>
<evidence type="ECO:0000256" key="2">
    <source>
        <dbReference type="ARBA" id="ARBA00009085"/>
    </source>
</evidence>